<evidence type="ECO:0000313" key="1">
    <source>
        <dbReference type="EMBL" id="AQP44296.1"/>
    </source>
</evidence>
<organism evidence="1 2">
    <name type="scientific">Tessaracoccus flavus</name>
    <dbReference type="NCBI Taxonomy" id="1610493"/>
    <lineage>
        <taxon>Bacteria</taxon>
        <taxon>Bacillati</taxon>
        <taxon>Actinomycetota</taxon>
        <taxon>Actinomycetes</taxon>
        <taxon>Propionibacteriales</taxon>
        <taxon>Propionibacteriaceae</taxon>
        <taxon>Tessaracoccus</taxon>
    </lineage>
</organism>
<evidence type="ECO:0000313" key="2">
    <source>
        <dbReference type="Proteomes" id="UP000188324"/>
    </source>
</evidence>
<name>A0A1Q2CDV8_9ACTN</name>
<gene>
    <name evidence="1" type="ORF">RPIT_05270</name>
</gene>
<proteinExistence type="predicted"/>
<dbReference type="OrthoDB" id="3730717at2"/>
<dbReference type="AlphaFoldDB" id="A0A1Q2CDV8"/>
<sequence>MSPAAGVPLDLDGAVLTVPPGWRLYADEVVQDERRLVRLRELTTDTRIQAVVLTSVEEDLNDACLALVADQRQGYTGVAESLAVDVQTDPTGEAVSCNFTGTRTSDSVPNKVEFTLIRRDSDGSTLFFRDTIPSAVPDDSPALAQLTAIECAAADTFGVQVIACATSPSS</sequence>
<accession>A0A1Q2CDV8</accession>
<dbReference type="RefSeq" id="WP_077341310.1">
    <property type="nucleotide sequence ID" value="NZ_CP019605.1"/>
</dbReference>
<dbReference type="Proteomes" id="UP000188324">
    <property type="component" value="Chromosome"/>
</dbReference>
<protein>
    <submittedName>
        <fullName evidence="1">Uncharacterized protein</fullName>
    </submittedName>
</protein>
<dbReference type="KEGG" id="tfl:RPIT_05270"/>
<keyword evidence="2" id="KW-1185">Reference proteome</keyword>
<dbReference type="EMBL" id="CP019605">
    <property type="protein sequence ID" value="AQP44296.1"/>
    <property type="molecule type" value="Genomic_DNA"/>
</dbReference>
<reference evidence="1 2" key="1">
    <citation type="journal article" date="2016" name="Int. J. Syst. Evol. Microbiol.">
        <title>Tessaracoccus flavus sp. nov., isolated from the drainage system of a lindane-producing factory.</title>
        <authorList>
            <person name="Kumari R."/>
            <person name="Singh P."/>
            <person name="Schumann P."/>
            <person name="Lal R."/>
        </authorList>
    </citation>
    <scope>NUCLEOTIDE SEQUENCE [LARGE SCALE GENOMIC DNA]</scope>
    <source>
        <strain evidence="1 2">RP1T</strain>
    </source>
</reference>